<feature type="compositionally biased region" description="Acidic residues" evidence="1">
    <location>
        <begin position="27"/>
        <end position="39"/>
    </location>
</feature>
<protein>
    <submittedName>
        <fullName evidence="2">Uncharacterized protein</fullName>
    </submittedName>
</protein>
<feature type="region of interest" description="Disordered" evidence="1">
    <location>
        <begin position="167"/>
        <end position="192"/>
    </location>
</feature>
<reference evidence="2 3" key="1">
    <citation type="submission" date="2023-05" db="EMBL/GenBank/DDBJ databases">
        <title>A 100% complete, gapless, phased diploid assembly of the Scenedesmus obliquus UTEX 3031 genome.</title>
        <authorList>
            <person name="Biondi T.C."/>
            <person name="Hanschen E.R."/>
            <person name="Kwon T."/>
            <person name="Eng W."/>
            <person name="Kruse C.P.S."/>
            <person name="Koehler S.I."/>
            <person name="Kunde Y."/>
            <person name="Gleasner C.D."/>
            <person name="You Mak K.T."/>
            <person name="Polle J."/>
            <person name="Hovde B.T."/>
            <person name="Starkenburg S.R."/>
        </authorList>
    </citation>
    <scope>NUCLEOTIDE SEQUENCE [LARGE SCALE GENOMIC DNA]</scope>
    <source>
        <strain evidence="2 3">DOE0152z</strain>
    </source>
</reference>
<organism evidence="2 3">
    <name type="scientific">Tetradesmus obliquus</name>
    <name type="common">Green alga</name>
    <name type="synonym">Acutodesmus obliquus</name>
    <dbReference type="NCBI Taxonomy" id="3088"/>
    <lineage>
        <taxon>Eukaryota</taxon>
        <taxon>Viridiplantae</taxon>
        <taxon>Chlorophyta</taxon>
        <taxon>core chlorophytes</taxon>
        <taxon>Chlorophyceae</taxon>
        <taxon>CS clade</taxon>
        <taxon>Sphaeropleales</taxon>
        <taxon>Scenedesmaceae</taxon>
        <taxon>Tetradesmus</taxon>
    </lineage>
</organism>
<sequence>MNTFLPTQGASINGLLRCSRATRIFTTDDEDDDDDDDMDTSSIGSDSSAGRSRGKHHHQQNQHDTKQQQQQQQQPYHPQQQQQQQQDTKQRPDEPPQQQPKSLRLSAISKEQLQAHAAAYAAAAAAHMSLHSQAPHGYATTYSHTPSSCAAPEATTAPISRISSWISTLPDPESAPSVGPEPEQAPSVSSSNTVHSYEEAACAPSLARPSIWQSSVDSDVERQRLGCCGRLSFLGAI</sequence>
<evidence type="ECO:0000313" key="3">
    <source>
        <dbReference type="Proteomes" id="UP001244341"/>
    </source>
</evidence>
<keyword evidence="3" id="KW-1185">Reference proteome</keyword>
<name>A0ABY8THD5_TETOB</name>
<gene>
    <name evidence="2" type="ORF">OEZ85_007821</name>
</gene>
<feature type="region of interest" description="Disordered" evidence="1">
    <location>
        <begin position="24"/>
        <end position="102"/>
    </location>
</feature>
<feature type="compositionally biased region" description="Low complexity" evidence="1">
    <location>
        <begin position="67"/>
        <end position="87"/>
    </location>
</feature>
<accession>A0ABY8THD5</accession>
<dbReference type="EMBL" id="CP126208">
    <property type="protein sequence ID" value="WIA08382.1"/>
    <property type="molecule type" value="Genomic_DNA"/>
</dbReference>
<dbReference type="Proteomes" id="UP001244341">
    <property type="component" value="Chromosome 1b"/>
</dbReference>
<proteinExistence type="predicted"/>
<evidence type="ECO:0000313" key="2">
    <source>
        <dbReference type="EMBL" id="WIA08382.1"/>
    </source>
</evidence>
<evidence type="ECO:0000256" key="1">
    <source>
        <dbReference type="SAM" id="MobiDB-lite"/>
    </source>
</evidence>